<evidence type="ECO:0000256" key="1">
    <source>
        <dbReference type="ARBA" id="ARBA00022723"/>
    </source>
</evidence>
<dbReference type="InterPro" id="IPR000197">
    <property type="entry name" value="Znf_TAZ"/>
</dbReference>
<dbReference type="GO" id="GO:0006950">
    <property type="term" value="P:response to stress"/>
    <property type="evidence" value="ECO:0007669"/>
    <property type="project" value="UniProtKB-ARBA"/>
</dbReference>
<dbReference type="EMBL" id="CM000842">
    <property type="protein sequence ID" value="KRH37914.1"/>
    <property type="molecule type" value="Genomic_DNA"/>
</dbReference>
<keyword evidence="2" id="KW-0863">Zinc-finger</keyword>
<evidence type="ECO:0000313" key="8">
    <source>
        <dbReference type="Proteomes" id="UP000008827"/>
    </source>
</evidence>
<organism evidence="7">
    <name type="scientific">Glycine max</name>
    <name type="common">Soybean</name>
    <name type="synonym">Glycine hispida</name>
    <dbReference type="NCBI Taxonomy" id="3847"/>
    <lineage>
        <taxon>Eukaryota</taxon>
        <taxon>Viridiplantae</taxon>
        <taxon>Streptophyta</taxon>
        <taxon>Embryophyta</taxon>
        <taxon>Tracheophyta</taxon>
        <taxon>Spermatophyta</taxon>
        <taxon>Magnoliopsida</taxon>
        <taxon>eudicotyledons</taxon>
        <taxon>Gunneridae</taxon>
        <taxon>Pentapetalae</taxon>
        <taxon>rosids</taxon>
        <taxon>fabids</taxon>
        <taxon>Fabales</taxon>
        <taxon>Fabaceae</taxon>
        <taxon>Papilionoideae</taxon>
        <taxon>50 kb inversion clade</taxon>
        <taxon>NPAAA clade</taxon>
        <taxon>indigoferoid/millettioid clade</taxon>
        <taxon>Phaseoleae</taxon>
        <taxon>Glycine</taxon>
        <taxon>Glycine subgen. Soja</taxon>
    </lineage>
</organism>
<dbReference type="Pfam" id="PF02135">
    <property type="entry name" value="zf-TAZ"/>
    <property type="match status" value="1"/>
</dbReference>
<reference evidence="6 7" key="1">
    <citation type="journal article" date="2010" name="Nature">
        <title>Genome sequence of the palaeopolyploid soybean.</title>
        <authorList>
            <person name="Schmutz J."/>
            <person name="Cannon S.B."/>
            <person name="Schlueter J."/>
            <person name="Ma J."/>
            <person name="Mitros T."/>
            <person name="Nelson W."/>
            <person name="Hyten D.L."/>
            <person name="Song Q."/>
            <person name="Thelen J.J."/>
            <person name="Cheng J."/>
            <person name="Xu D."/>
            <person name="Hellsten U."/>
            <person name="May G.D."/>
            <person name="Yu Y."/>
            <person name="Sakurai T."/>
            <person name="Umezawa T."/>
            <person name="Bhattacharyya M.K."/>
            <person name="Sandhu D."/>
            <person name="Valliyodan B."/>
            <person name="Lindquist E."/>
            <person name="Peto M."/>
            <person name="Grant D."/>
            <person name="Shu S."/>
            <person name="Goodstein D."/>
            <person name="Barry K."/>
            <person name="Futrell-Griggs M."/>
            <person name="Abernathy B."/>
            <person name="Du J."/>
            <person name="Tian Z."/>
            <person name="Zhu L."/>
            <person name="Gill N."/>
            <person name="Joshi T."/>
            <person name="Libault M."/>
            <person name="Sethuraman A."/>
            <person name="Zhang X.-C."/>
            <person name="Shinozaki K."/>
            <person name="Nguyen H.T."/>
            <person name="Wing R.A."/>
            <person name="Cregan P."/>
            <person name="Specht J."/>
            <person name="Grimwood J."/>
            <person name="Rokhsar D."/>
            <person name="Stacey G."/>
            <person name="Shoemaker R.C."/>
            <person name="Jackson S.A."/>
        </authorList>
    </citation>
    <scope>NUCLEOTIDE SEQUENCE [LARGE SCALE GENOMIC DNA]</scope>
    <source>
        <strain evidence="7">cv. Williams 82</strain>
        <tissue evidence="6">Callus</tissue>
    </source>
</reference>
<reference evidence="6" key="3">
    <citation type="submission" date="2018-07" db="EMBL/GenBank/DDBJ databases">
        <title>WGS assembly of Glycine max.</title>
        <authorList>
            <person name="Schmutz J."/>
            <person name="Cannon S."/>
            <person name="Schlueter J."/>
            <person name="Ma J."/>
            <person name="Mitros T."/>
            <person name="Nelson W."/>
            <person name="Hyten D."/>
            <person name="Song Q."/>
            <person name="Thelen J."/>
            <person name="Cheng J."/>
            <person name="Xu D."/>
            <person name="Hellsten U."/>
            <person name="May G."/>
            <person name="Yu Y."/>
            <person name="Sakurai T."/>
            <person name="Umezawa T."/>
            <person name="Bhattacharyya M."/>
            <person name="Sandhu D."/>
            <person name="Valliyodan B."/>
            <person name="Lindquist E."/>
            <person name="Peto M."/>
            <person name="Grant D."/>
            <person name="Shu S."/>
            <person name="Goodstein D."/>
            <person name="Barry K."/>
            <person name="Futrell-Griggs M."/>
            <person name="Abernathy B."/>
            <person name="Du J."/>
            <person name="Tian Z."/>
            <person name="Zhu L."/>
            <person name="Gill N."/>
            <person name="Joshi T."/>
            <person name="Libault M."/>
            <person name="Sethuraman A."/>
            <person name="Zhang X."/>
            <person name="Shinozaki K."/>
            <person name="Nguyen H."/>
            <person name="Wing R."/>
            <person name="Cregan P."/>
            <person name="Specht J."/>
            <person name="Grimwood J."/>
            <person name="Rokhsar D."/>
            <person name="Stacey G."/>
            <person name="Shoemaker R."/>
            <person name="Jackson S."/>
        </authorList>
    </citation>
    <scope>NUCLEOTIDE SEQUENCE</scope>
    <source>
        <tissue evidence="6">Callus</tissue>
    </source>
</reference>
<accession>K7LCV2</accession>
<sequence>MECLEHICYDGCTHVEPYDAAEVKRERTPCGRIATCQALQVLIRHFATCEKKVRGGCVRCKRMLQLFRLHSYLCHHTDSSCKVPFLPGLLRLLLLHGTIS</sequence>
<dbReference type="STRING" id="3847.K7LCV2"/>
<keyword evidence="4" id="KW-0862">Zinc</keyword>
<dbReference type="SUPFAM" id="SSF57933">
    <property type="entry name" value="TAZ domain"/>
    <property type="match status" value="1"/>
</dbReference>
<evidence type="ECO:0000256" key="3">
    <source>
        <dbReference type="ARBA" id="ARBA00022786"/>
    </source>
</evidence>
<proteinExistence type="predicted"/>
<evidence type="ECO:0000259" key="5">
    <source>
        <dbReference type="SMART" id="SM00551"/>
    </source>
</evidence>
<gene>
    <name evidence="6" type="ORF">GLYMA_09G098400</name>
</gene>
<dbReference type="InParanoid" id="K7LCV2"/>
<evidence type="ECO:0000256" key="2">
    <source>
        <dbReference type="ARBA" id="ARBA00022771"/>
    </source>
</evidence>
<dbReference type="PaxDb" id="3847-GLYMA09G14560.1"/>
<dbReference type="eggNOG" id="KOG1778">
    <property type="taxonomic scope" value="Eukaryota"/>
</dbReference>
<dbReference type="GO" id="GO:0008270">
    <property type="term" value="F:zinc ion binding"/>
    <property type="evidence" value="ECO:0007669"/>
    <property type="project" value="UniProtKB-KW"/>
</dbReference>
<keyword evidence="3" id="KW-0833">Ubl conjugation pathway</keyword>
<dbReference type="Gene3D" id="1.20.1020.10">
    <property type="entry name" value="TAZ domain"/>
    <property type="match status" value="1"/>
</dbReference>
<keyword evidence="8" id="KW-1185">Reference proteome</keyword>
<evidence type="ECO:0000313" key="6">
    <source>
        <dbReference type="EMBL" id="KRH37914.1"/>
    </source>
</evidence>
<evidence type="ECO:0000313" key="7">
    <source>
        <dbReference type="EnsemblPlants" id="KRH37914"/>
    </source>
</evidence>
<dbReference type="AlphaFoldDB" id="K7LCV2"/>
<protein>
    <recommendedName>
        <fullName evidence="5">TAZ-type domain-containing protein</fullName>
    </recommendedName>
</protein>
<dbReference type="SMR" id="K7LCV2"/>
<dbReference type="InterPro" id="IPR044513">
    <property type="entry name" value="BT1/2/3/4/5"/>
</dbReference>
<dbReference type="InterPro" id="IPR035898">
    <property type="entry name" value="TAZ_dom_sf"/>
</dbReference>
<name>K7LCV2_SOYBN</name>
<feature type="domain" description="TAZ-type" evidence="5">
    <location>
        <begin position="1"/>
        <end position="87"/>
    </location>
</feature>
<keyword evidence="1" id="KW-0479">Metal-binding</keyword>
<dbReference type="PANTHER" id="PTHR46287:SF8">
    <property type="entry name" value="BTB_POZ AND TAZ DOMAIN PROTEIN"/>
    <property type="match status" value="1"/>
</dbReference>
<dbReference type="PANTHER" id="PTHR46287">
    <property type="entry name" value="BTB/POZ AND TAZ DOMAIN-CONTAINING PROTEIN 3-RELATED"/>
    <property type="match status" value="1"/>
</dbReference>
<evidence type="ECO:0000256" key="4">
    <source>
        <dbReference type="ARBA" id="ARBA00022833"/>
    </source>
</evidence>
<dbReference type="Gramene" id="KRH37914">
    <property type="protein sequence ID" value="KRH37914"/>
    <property type="gene ID" value="GLYMA_09G098400"/>
</dbReference>
<dbReference type="SMART" id="SM00551">
    <property type="entry name" value="ZnF_TAZ"/>
    <property type="match status" value="1"/>
</dbReference>
<dbReference type="EnsemblPlants" id="KRH37914">
    <property type="protein sequence ID" value="KRH37914"/>
    <property type="gene ID" value="GLYMA_09G098400"/>
</dbReference>
<dbReference type="HOGENOM" id="CLU_2517042_0_0_1"/>
<dbReference type="Proteomes" id="UP000008827">
    <property type="component" value="Chromosome 9"/>
</dbReference>
<reference evidence="7" key="2">
    <citation type="submission" date="2018-02" db="UniProtKB">
        <authorList>
            <consortium name="EnsemblPlants"/>
        </authorList>
    </citation>
    <scope>IDENTIFICATION</scope>
    <source>
        <strain evidence="7">Williams 82</strain>
    </source>
</reference>
<dbReference type="OrthoDB" id="6359816at2759"/>